<gene>
    <name evidence="2" type="ORF">F0P94_11410</name>
</gene>
<dbReference type="EMBL" id="VTWT01000006">
    <property type="protein sequence ID" value="KAA9332613.1"/>
    <property type="molecule type" value="Genomic_DNA"/>
</dbReference>
<name>A0A5N1IX38_9BACT</name>
<evidence type="ECO:0000259" key="1">
    <source>
        <dbReference type="Pfam" id="PF18962"/>
    </source>
</evidence>
<dbReference type="NCBIfam" id="TIGR04183">
    <property type="entry name" value="Por_Secre_tail"/>
    <property type="match status" value="1"/>
</dbReference>
<reference evidence="2 3" key="1">
    <citation type="submission" date="2019-09" db="EMBL/GenBank/DDBJ databases">
        <title>Genome sequence of Adhaeribacter sp. M2.</title>
        <authorList>
            <person name="Srinivasan S."/>
        </authorList>
    </citation>
    <scope>NUCLEOTIDE SEQUENCE [LARGE SCALE GENOMIC DNA]</scope>
    <source>
        <strain evidence="2 3">M2</strain>
    </source>
</reference>
<accession>A0A5N1IX38</accession>
<protein>
    <submittedName>
        <fullName evidence="2">T9SS type A sorting domain-containing protein</fullName>
    </submittedName>
</protein>
<evidence type="ECO:0000313" key="2">
    <source>
        <dbReference type="EMBL" id="KAA9332613.1"/>
    </source>
</evidence>
<dbReference type="InterPro" id="IPR026444">
    <property type="entry name" value="Secre_tail"/>
</dbReference>
<comment type="caution">
    <text evidence="2">The sequence shown here is derived from an EMBL/GenBank/DDBJ whole genome shotgun (WGS) entry which is preliminary data.</text>
</comment>
<dbReference type="AlphaFoldDB" id="A0A5N1IX38"/>
<sequence length="816" mass="86775">MNRILPNRFSEKVWQQRLGLVLLMAFFLPLQVFAQAGYKFRTKQSGNWSDITTWERIAITNGTTWSNLPNGANPPNQNAGQITIRPGHEVTVTVKAHADELVVEAGGILAVNDTLNIWDAGNATDMVVFGTVKNSGIIFKASTSVTIEFNANSVYKHMHTSSYGRIPVAAWDPRSTVEILGLTTPSDGAFLSTYNQEFGNLTWNTPNLGNTINLSGALAKINGNFNVISTNGKVLVLGNSTAYNNPTTAYTLTIGGNLNLLGGALNLGGTAVAFEAKLNLGGDLNIDGTGNLRSANTNTPAKIIFNGVDKKLTLANAANNTSINGASINYEVASGSSLSLASDLNVSTGRSFVVNGELQTNANVIRGGGNFVLNFGSIFGVGSPSGITSVGAAGNIQVTGIRSYGGLVTYIYNGTSPQITGDGLPTLITDLTINNNSGITLSREVTVNNLLKMNEGILKTNGNNLIVASSGNIQMPSADRISFIEGGLTHSIETTSTVTLEFPLGKNGKYRPVILEISQASSTPTTYTAEQFEGAYPTARPLPSSGSLDRVSTVRYFRITQSPAAPLNEGLVTLNYGSDDGVVDPNTLSIAKSTVAGPWMDLDGTASLGSGATAGTVVALFNEFSDFVLANKIGGNNPLPVELISFSAREKEKAVELNWATASEKNSAYFDVERSFNSRNFEAIGRMEAAGNTSVKRNYQFLDAAAKAGIVYYRLKQTDLDGTFTYSEVRSVAVTGKVNSVVFYPNPVKSMLNIEVTGTNSVIRVINTLGQEVLQRKINGASSVQLDVSSLPNGSYQLITENDQQKSVSRFMKIVQ</sequence>
<evidence type="ECO:0000313" key="3">
    <source>
        <dbReference type="Proteomes" id="UP000326570"/>
    </source>
</evidence>
<organism evidence="2 3">
    <name type="scientific">Adhaeribacter soli</name>
    <dbReference type="NCBI Taxonomy" id="2607655"/>
    <lineage>
        <taxon>Bacteria</taxon>
        <taxon>Pseudomonadati</taxon>
        <taxon>Bacteroidota</taxon>
        <taxon>Cytophagia</taxon>
        <taxon>Cytophagales</taxon>
        <taxon>Hymenobacteraceae</taxon>
        <taxon>Adhaeribacter</taxon>
    </lineage>
</organism>
<feature type="domain" description="Secretion system C-terminal sorting" evidence="1">
    <location>
        <begin position="744"/>
        <end position="811"/>
    </location>
</feature>
<dbReference type="Pfam" id="PF18962">
    <property type="entry name" value="Por_Secre_tail"/>
    <property type="match status" value="1"/>
</dbReference>
<dbReference type="Proteomes" id="UP000326570">
    <property type="component" value="Unassembled WGS sequence"/>
</dbReference>
<dbReference type="RefSeq" id="WP_150904026.1">
    <property type="nucleotide sequence ID" value="NZ_VTWT01000006.1"/>
</dbReference>
<keyword evidence="3" id="KW-1185">Reference proteome</keyword>
<proteinExistence type="predicted"/>